<name>A0A8T3A8B2_DENNO</name>
<dbReference type="Proteomes" id="UP000829196">
    <property type="component" value="Unassembled WGS sequence"/>
</dbReference>
<evidence type="ECO:0000313" key="2">
    <source>
        <dbReference type="Proteomes" id="UP000829196"/>
    </source>
</evidence>
<accession>A0A8T3A8B2</accession>
<organism evidence="1 2">
    <name type="scientific">Dendrobium nobile</name>
    <name type="common">Orchid</name>
    <dbReference type="NCBI Taxonomy" id="94219"/>
    <lineage>
        <taxon>Eukaryota</taxon>
        <taxon>Viridiplantae</taxon>
        <taxon>Streptophyta</taxon>
        <taxon>Embryophyta</taxon>
        <taxon>Tracheophyta</taxon>
        <taxon>Spermatophyta</taxon>
        <taxon>Magnoliopsida</taxon>
        <taxon>Liliopsida</taxon>
        <taxon>Asparagales</taxon>
        <taxon>Orchidaceae</taxon>
        <taxon>Epidendroideae</taxon>
        <taxon>Malaxideae</taxon>
        <taxon>Dendrobiinae</taxon>
        <taxon>Dendrobium</taxon>
    </lineage>
</organism>
<evidence type="ECO:0000313" key="1">
    <source>
        <dbReference type="EMBL" id="KAI0492201.1"/>
    </source>
</evidence>
<proteinExistence type="predicted"/>
<keyword evidence="2" id="KW-1185">Reference proteome</keyword>
<dbReference type="EMBL" id="JAGYWB010000018">
    <property type="protein sequence ID" value="KAI0492201.1"/>
    <property type="molecule type" value="Genomic_DNA"/>
</dbReference>
<comment type="caution">
    <text evidence="1">The sequence shown here is derived from an EMBL/GenBank/DDBJ whole genome shotgun (WGS) entry which is preliminary data.</text>
</comment>
<reference evidence="1" key="1">
    <citation type="journal article" date="2022" name="Front. Genet.">
        <title>Chromosome-Scale Assembly of the Dendrobium nobile Genome Provides Insights Into the Molecular Mechanism of the Biosynthesis of the Medicinal Active Ingredient of Dendrobium.</title>
        <authorList>
            <person name="Xu Q."/>
            <person name="Niu S.-C."/>
            <person name="Li K.-L."/>
            <person name="Zheng P.-J."/>
            <person name="Zhang X.-J."/>
            <person name="Jia Y."/>
            <person name="Liu Y."/>
            <person name="Niu Y.-X."/>
            <person name="Yu L.-H."/>
            <person name="Chen D.-F."/>
            <person name="Zhang G.-Q."/>
        </authorList>
    </citation>
    <scope>NUCLEOTIDE SEQUENCE</scope>
    <source>
        <tissue evidence="1">Leaf</tissue>
    </source>
</reference>
<dbReference type="AlphaFoldDB" id="A0A8T3A8B2"/>
<protein>
    <submittedName>
        <fullName evidence="1">Uncharacterized protein</fullName>
    </submittedName>
</protein>
<sequence>MLGSPYSQIMLEDPQKEDIYKAIYASLFNYNQLSYSWLQKLAKHWDSVSNNYWLRLNEMDIPYEECILQDYDLFSCQLASHHRRGEFVYLDAIHQNLAHYYHLHR</sequence>
<gene>
    <name evidence="1" type="ORF">KFK09_026468</name>
</gene>